<dbReference type="OrthoDB" id="566238at2759"/>
<evidence type="ECO:0000259" key="2">
    <source>
        <dbReference type="PROSITE" id="PS50206"/>
    </source>
</evidence>
<dbReference type="EMBL" id="JACEFO010001746">
    <property type="protein sequence ID" value="KAF8712036.1"/>
    <property type="molecule type" value="Genomic_DNA"/>
</dbReference>
<dbReference type="PROSITE" id="PS50206">
    <property type="entry name" value="RHODANESE_3"/>
    <property type="match status" value="1"/>
</dbReference>
<dbReference type="FunFam" id="3.40.250.10:FF:000038">
    <property type="entry name" value="Rhodanese-like domain-containing protein 9, chloroplastic"/>
    <property type="match status" value="1"/>
</dbReference>
<protein>
    <recommendedName>
        <fullName evidence="2">Rhodanese domain-containing protein</fullName>
    </recommendedName>
</protein>
<dbReference type="InterPro" id="IPR036873">
    <property type="entry name" value="Rhodanese-like_dom_sf"/>
</dbReference>
<comment type="caution">
    <text evidence="3">The sequence shown here is derived from an EMBL/GenBank/DDBJ whole genome shotgun (WGS) entry which is preliminary data.</text>
</comment>
<dbReference type="Pfam" id="PF00581">
    <property type="entry name" value="Rhodanese"/>
    <property type="match status" value="1"/>
</dbReference>
<keyword evidence="1" id="KW-0812">Transmembrane</keyword>
<reference evidence="3" key="1">
    <citation type="submission" date="2020-07" db="EMBL/GenBank/DDBJ databases">
        <title>Genome sequence and genetic diversity analysis of an under-domesticated orphan crop, white fonio (Digitaria exilis).</title>
        <authorList>
            <person name="Bennetzen J.L."/>
            <person name="Chen S."/>
            <person name="Ma X."/>
            <person name="Wang X."/>
            <person name="Yssel A.E.J."/>
            <person name="Chaluvadi S.R."/>
            <person name="Johnson M."/>
            <person name="Gangashetty P."/>
            <person name="Hamidou F."/>
            <person name="Sanogo M.D."/>
            <person name="Zwaenepoel A."/>
            <person name="Wallace J."/>
            <person name="Van De Peer Y."/>
            <person name="Van Deynze A."/>
        </authorList>
    </citation>
    <scope>NUCLEOTIDE SEQUENCE</scope>
    <source>
        <tissue evidence="3">Leaves</tissue>
    </source>
</reference>
<dbReference type="PANTHER" id="PTHR45508">
    <property type="entry name" value="RHODANESE-LIKE DOMAIN-CONTAINING PROTEIN 9, CHLOROPLASTIC"/>
    <property type="match status" value="1"/>
</dbReference>
<dbReference type="AlphaFoldDB" id="A0A835BR94"/>
<accession>A0A835BR94</accession>
<evidence type="ECO:0000256" key="1">
    <source>
        <dbReference type="SAM" id="Phobius"/>
    </source>
</evidence>
<keyword evidence="4" id="KW-1185">Reference proteome</keyword>
<dbReference type="InterPro" id="IPR001763">
    <property type="entry name" value="Rhodanese-like_dom"/>
</dbReference>
<evidence type="ECO:0000313" key="4">
    <source>
        <dbReference type="Proteomes" id="UP000636709"/>
    </source>
</evidence>
<name>A0A835BR94_9POAL</name>
<keyword evidence="1" id="KW-0472">Membrane</keyword>
<keyword evidence="1" id="KW-1133">Transmembrane helix</keyword>
<feature type="transmembrane region" description="Helical" evidence="1">
    <location>
        <begin position="208"/>
        <end position="226"/>
    </location>
</feature>
<dbReference type="Proteomes" id="UP000636709">
    <property type="component" value="Unassembled WGS sequence"/>
</dbReference>
<dbReference type="InterPro" id="IPR044615">
    <property type="entry name" value="STR9"/>
</dbReference>
<gene>
    <name evidence="3" type="ORF">HU200_028868</name>
</gene>
<feature type="domain" description="Rhodanese" evidence="2">
    <location>
        <begin position="66"/>
        <end position="189"/>
    </location>
</feature>
<proteinExistence type="predicted"/>
<dbReference type="PANTHER" id="PTHR45508:SF1">
    <property type="entry name" value="RHODANESE-LIKE DOMAIN-CONTAINING PROTEIN 9, CHLOROPLASTIC"/>
    <property type="match status" value="1"/>
</dbReference>
<organism evidence="3 4">
    <name type="scientific">Digitaria exilis</name>
    <dbReference type="NCBI Taxonomy" id="1010633"/>
    <lineage>
        <taxon>Eukaryota</taxon>
        <taxon>Viridiplantae</taxon>
        <taxon>Streptophyta</taxon>
        <taxon>Embryophyta</taxon>
        <taxon>Tracheophyta</taxon>
        <taxon>Spermatophyta</taxon>
        <taxon>Magnoliopsida</taxon>
        <taxon>Liliopsida</taxon>
        <taxon>Poales</taxon>
        <taxon>Poaceae</taxon>
        <taxon>PACMAD clade</taxon>
        <taxon>Panicoideae</taxon>
        <taxon>Panicodae</taxon>
        <taxon>Paniceae</taxon>
        <taxon>Anthephorinae</taxon>
        <taxon>Digitaria</taxon>
    </lineage>
</organism>
<dbReference type="SUPFAM" id="SSF52821">
    <property type="entry name" value="Rhodanese/Cell cycle control phosphatase"/>
    <property type="match status" value="1"/>
</dbReference>
<dbReference type="CDD" id="cd00158">
    <property type="entry name" value="RHOD"/>
    <property type="match status" value="1"/>
</dbReference>
<dbReference type="Gene3D" id="3.40.250.10">
    <property type="entry name" value="Rhodanese-like domain"/>
    <property type="match status" value="1"/>
</dbReference>
<dbReference type="SMART" id="SM00450">
    <property type="entry name" value="RHOD"/>
    <property type="match status" value="1"/>
</dbReference>
<evidence type="ECO:0000313" key="3">
    <source>
        <dbReference type="EMBL" id="KAF8712036.1"/>
    </source>
</evidence>
<sequence length="241" mass="25889">MAVVGLSTAFSPLGGSLIAVRIRQGCKPAGVSLSPSRRRRTSCAAAAAVRAEVSFVDADEAKRLVAEEGYTVLDIRDRTQRERAYIKPSTHVPLFIENQDNDIGTIVKRQLHNNFAGLFFGLPFTKLNTDFAKAVKDKFSPESKLLVVCQEGLRSAAAADALEREGFQNIACITSGLQTVKPGTFESVGKTELQNAGKAGLVTIQGKISVVLGTVLISAYLFITLFPDQAEKLFDLAGISL</sequence>
<dbReference type="GO" id="GO:0009507">
    <property type="term" value="C:chloroplast"/>
    <property type="evidence" value="ECO:0007669"/>
    <property type="project" value="TreeGrafter"/>
</dbReference>